<dbReference type="Gene3D" id="2.130.10.10">
    <property type="entry name" value="YVTN repeat-like/Quinoprotein amine dehydrogenase"/>
    <property type="match status" value="1"/>
</dbReference>
<accession>A0A432WKW6</accession>
<gene>
    <name evidence="2" type="ORF">CWE14_00070</name>
</gene>
<feature type="signal peptide" evidence="1">
    <location>
        <begin position="1"/>
        <end position="21"/>
    </location>
</feature>
<name>A0A432WKW6_9GAMM</name>
<sequence length="343" mass="37178">MTLRRISVALGLSFLATNAAADTAVTQLNLPQAGEETRWQAVASNTAQTLWLGSTNGHVAYSEDGGNSWTLSQPVGRDGTLPITQIKAKGDREAYVLTSGRGSDSRLYHSRNSGYSWNQLHRADGDRTLRCFDHDSNGETWILGSGRSEEWHAVRSTNGRTWLSARSGFNQPAQANESGFNESGSCVRYANNTWAMGSAYAEQARLMYKSSTGLRFRVVATPISGAEGAAVTSVWPLGNDDILFTGGLTGADTETDSDASQVFRYHNNEFSNLPVPPLSGVLTSLTTYQDYILVGNATGVAWSADWGQNWEVIDTPARQLSCTFEQGCYAIGQNGLVHFDPAR</sequence>
<dbReference type="SUPFAM" id="SSF110296">
    <property type="entry name" value="Oligoxyloglucan reducing end-specific cellobiohydrolase"/>
    <property type="match status" value="1"/>
</dbReference>
<dbReference type="Proteomes" id="UP000287823">
    <property type="component" value="Unassembled WGS sequence"/>
</dbReference>
<dbReference type="AlphaFoldDB" id="A0A432WKW6"/>
<comment type="caution">
    <text evidence="2">The sequence shown here is derived from an EMBL/GenBank/DDBJ whole genome shotgun (WGS) entry which is preliminary data.</text>
</comment>
<keyword evidence="1" id="KW-0732">Signal</keyword>
<dbReference type="EMBL" id="PIPO01000001">
    <property type="protein sequence ID" value="RUO34450.1"/>
    <property type="molecule type" value="Genomic_DNA"/>
</dbReference>
<protein>
    <recommendedName>
        <fullName evidence="4">Glycosyl hydrolase</fullName>
    </recommendedName>
</protein>
<evidence type="ECO:0000313" key="2">
    <source>
        <dbReference type="EMBL" id="RUO34450.1"/>
    </source>
</evidence>
<proteinExistence type="predicted"/>
<evidence type="ECO:0008006" key="4">
    <source>
        <dbReference type="Google" id="ProtNLM"/>
    </source>
</evidence>
<reference evidence="2 3" key="1">
    <citation type="journal article" date="2011" name="Front. Microbiol.">
        <title>Genomic signatures of strain selection and enhancement in Bacillus atrophaeus var. globigii, a historical biowarfare simulant.</title>
        <authorList>
            <person name="Gibbons H.S."/>
            <person name="Broomall S.M."/>
            <person name="McNew L.A."/>
            <person name="Daligault H."/>
            <person name="Chapman C."/>
            <person name="Bruce D."/>
            <person name="Karavis M."/>
            <person name="Krepps M."/>
            <person name="McGregor P.A."/>
            <person name="Hong C."/>
            <person name="Park K.H."/>
            <person name="Akmal A."/>
            <person name="Feldman A."/>
            <person name="Lin J.S."/>
            <person name="Chang W.E."/>
            <person name="Higgs B.W."/>
            <person name="Demirev P."/>
            <person name="Lindquist J."/>
            <person name="Liem A."/>
            <person name="Fochler E."/>
            <person name="Read T.D."/>
            <person name="Tapia R."/>
            <person name="Johnson S."/>
            <person name="Bishop-Lilly K.A."/>
            <person name="Detter C."/>
            <person name="Han C."/>
            <person name="Sozhamannan S."/>
            <person name="Rosenzweig C.N."/>
            <person name="Skowronski E.W."/>
        </authorList>
    </citation>
    <scope>NUCLEOTIDE SEQUENCE [LARGE SCALE GENOMIC DNA]</scope>
    <source>
        <strain evidence="2 3">Y4G10-17</strain>
    </source>
</reference>
<evidence type="ECO:0000313" key="3">
    <source>
        <dbReference type="Proteomes" id="UP000287823"/>
    </source>
</evidence>
<evidence type="ECO:0000256" key="1">
    <source>
        <dbReference type="SAM" id="SignalP"/>
    </source>
</evidence>
<organism evidence="2 3">
    <name type="scientific">Aliidiomarina soli</name>
    <dbReference type="NCBI Taxonomy" id="1928574"/>
    <lineage>
        <taxon>Bacteria</taxon>
        <taxon>Pseudomonadati</taxon>
        <taxon>Pseudomonadota</taxon>
        <taxon>Gammaproteobacteria</taxon>
        <taxon>Alteromonadales</taxon>
        <taxon>Idiomarinaceae</taxon>
        <taxon>Aliidiomarina</taxon>
    </lineage>
</organism>
<dbReference type="RefSeq" id="WP_126797536.1">
    <property type="nucleotide sequence ID" value="NZ_PIPO01000001.1"/>
</dbReference>
<keyword evidence="3" id="KW-1185">Reference proteome</keyword>
<dbReference type="InterPro" id="IPR015943">
    <property type="entry name" value="WD40/YVTN_repeat-like_dom_sf"/>
</dbReference>
<feature type="chain" id="PRO_5019421019" description="Glycosyl hydrolase" evidence="1">
    <location>
        <begin position="22"/>
        <end position="343"/>
    </location>
</feature>